<dbReference type="AlphaFoldDB" id="A0A1B1YFV8"/>
<dbReference type="EMBL" id="CP014672">
    <property type="protein sequence ID" value="ANW99657.1"/>
    <property type="molecule type" value="Genomic_DNA"/>
</dbReference>
<dbReference type="RefSeq" id="WP_015360085.1">
    <property type="nucleotide sequence ID" value="NZ_CP014672.1"/>
</dbReference>
<dbReference type="PANTHER" id="PTHR46401:SF2">
    <property type="entry name" value="GLYCOSYLTRANSFERASE WBBK-RELATED"/>
    <property type="match status" value="1"/>
</dbReference>
<dbReference type="GO" id="GO:0016757">
    <property type="term" value="F:glycosyltransferase activity"/>
    <property type="evidence" value="ECO:0007669"/>
    <property type="project" value="InterPro"/>
</dbReference>
<reference evidence="4 5" key="1">
    <citation type="submission" date="2016-02" db="EMBL/GenBank/DDBJ databases">
        <title>Comparison of Clostridium stercorarium subspecies using comparative genomics and transcriptomics.</title>
        <authorList>
            <person name="Schellenberg J."/>
            <person name="Thallinger G."/>
            <person name="Levin D.B."/>
            <person name="Zhang X."/>
            <person name="Alvare G."/>
            <person name="Fristensky B."/>
            <person name="Sparling R."/>
        </authorList>
    </citation>
    <scope>NUCLEOTIDE SEQUENCE [LARGE SCALE GENOMIC DNA]</scope>
    <source>
        <strain evidence="4 5">DSM 2910</strain>
    </source>
</reference>
<dbReference type="OrthoDB" id="9794575at2"/>
<dbReference type="CDD" id="cd03794">
    <property type="entry name" value="GT4_WbuB-like"/>
    <property type="match status" value="1"/>
</dbReference>
<dbReference type="InterPro" id="IPR028098">
    <property type="entry name" value="Glyco_trans_4-like_N"/>
</dbReference>
<dbReference type="Proteomes" id="UP000092971">
    <property type="component" value="Chromosome"/>
</dbReference>
<accession>A0A1B1YFV8</accession>
<evidence type="ECO:0000313" key="5">
    <source>
        <dbReference type="Proteomes" id="UP000092971"/>
    </source>
</evidence>
<evidence type="ECO:0000259" key="2">
    <source>
        <dbReference type="Pfam" id="PF00534"/>
    </source>
</evidence>
<dbReference type="GO" id="GO:0009103">
    <property type="term" value="P:lipopolysaccharide biosynthetic process"/>
    <property type="evidence" value="ECO:0007669"/>
    <property type="project" value="TreeGrafter"/>
</dbReference>
<dbReference type="Pfam" id="PF13439">
    <property type="entry name" value="Glyco_transf_4"/>
    <property type="match status" value="1"/>
</dbReference>
<evidence type="ECO:0008006" key="6">
    <source>
        <dbReference type="Google" id="ProtNLM"/>
    </source>
</evidence>
<evidence type="ECO:0000259" key="3">
    <source>
        <dbReference type="Pfam" id="PF13439"/>
    </source>
</evidence>
<keyword evidence="1" id="KW-0808">Transferase</keyword>
<protein>
    <recommendedName>
        <fullName evidence="6">Glycosyl transferase</fullName>
    </recommendedName>
</protein>
<dbReference type="SUPFAM" id="SSF53756">
    <property type="entry name" value="UDP-Glycosyltransferase/glycogen phosphorylase"/>
    <property type="match status" value="1"/>
</dbReference>
<organism evidence="4 5">
    <name type="scientific">Thermoclostridium stercorarium subsp. thermolacticum DSM 2910</name>
    <dbReference type="NCBI Taxonomy" id="1121336"/>
    <lineage>
        <taxon>Bacteria</taxon>
        <taxon>Bacillati</taxon>
        <taxon>Bacillota</taxon>
        <taxon>Clostridia</taxon>
        <taxon>Eubacteriales</taxon>
        <taxon>Oscillospiraceae</taxon>
        <taxon>Thermoclostridium</taxon>
    </lineage>
</organism>
<name>A0A1B1YFV8_THEST</name>
<proteinExistence type="predicted"/>
<feature type="domain" description="Glycosyl transferase family 1" evidence="2">
    <location>
        <begin position="229"/>
        <end position="376"/>
    </location>
</feature>
<evidence type="ECO:0000256" key="1">
    <source>
        <dbReference type="ARBA" id="ARBA00022679"/>
    </source>
</evidence>
<dbReference type="InterPro" id="IPR001296">
    <property type="entry name" value="Glyco_trans_1"/>
</dbReference>
<feature type="domain" description="Glycosyltransferase subfamily 4-like N-terminal" evidence="3">
    <location>
        <begin position="82"/>
        <end position="216"/>
    </location>
</feature>
<dbReference type="Gene3D" id="3.40.50.2000">
    <property type="entry name" value="Glycogen Phosphorylase B"/>
    <property type="match status" value="2"/>
</dbReference>
<evidence type="ECO:0000313" key="4">
    <source>
        <dbReference type="EMBL" id="ANW99657.1"/>
    </source>
</evidence>
<dbReference type="PANTHER" id="PTHR46401">
    <property type="entry name" value="GLYCOSYLTRANSFERASE WBBK-RELATED"/>
    <property type="match status" value="1"/>
</dbReference>
<dbReference type="Pfam" id="PF00534">
    <property type="entry name" value="Glycos_transf_1"/>
    <property type="match status" value="1"/>
</dbReference>
<sequence>MKKVLMIAHQFPPIGGSGVQRTVKFVKYLPMYGWEGIVLTRDAKRAQLKDNTLLNDIPANTKIYRTAAWDFSEWPFPLNLAGKYIRRRILIPDGERLWEVFSYKKAMEIIKEEKVDLIYSTSQPFSTHLLAMKLKQTCPDIPWVSDFRDEWTNNAFIKAYNYRPYRIKMEKRLERKVFELSDAIIMNTPVMRNNSVRDNPDLEHKFHVIPNGFDREDFEGIEPGTGNDRFTLTYTGLIYGNTSPKTVFAAVEKLVREKLVDLSEIRLRFIGRLKTDELYRLAKAHNIHEAVEILPYKPHKESVASLMQSDAVLLLLGKGTEAIYTGKLMEYINTGKPILATVPVNGAAAQLINETRTGFVADCDDIETTAGNFKMLYDYWKNGVEFFNPDREKIAQYERRKLTKKLADIFDGLC</sequence>
<gene>
    <name evidence="4" type="ORF">CSTERTH_11730</name>
</gene>